<accession>A0A078L4G6</accession>
<keyword evidence="3" id="KW-1185">Reference proteome</keyword>
<keyword evidence="1" id="KW-0175">Coiled coil</keyword>
<evidence type="ECO:0000256" key="1">
    <source>
        <dbReference type="SAM" id="Coils"/>
    </source>
</evidence>
<proteinExistence type="predicted"/>
<dbReference type="AlphaFoldDB" id="A0A078L4G6"/>
<dbReference type="eggNOG" id="COG1390">
    <property type="taxonomic scope" value="Bacteria"/>
</dbReference>
<feature type="coiled-coil region" evidence="1">
    <location>
        <begin position="32"/>
        <end position="81"/>
    </location>
</feature>
<dbReference type="Proteomes" id="UP000044071">
    <property type="component" value="Unassembled WGS sequence"/>
</dbReference>
<gene>
    <name evidence="2" type="ORF">BN59_03284</name>
</gene>
<organism evidence="2 3">
    <name type="scientific">Legionella massiliensis</name>
    <dbReference type="NCBI Taxonomy" id="1034943"/>
    <lineage>
        <taxon>Bacteria</taxon>
        <taxon>Pseudomonadati</taxon>
        <taxon>Pseudomonadota</taxon>
        <taxon>Gammaproteobacteria</taxon>
        <taxon>Legionellales</taxon>
        <taxon>Legionellaceae</taxon>
        <taxon>Legionella</taxon>
    </lineage>
</organism>
<name>A0A078L4G6_9GAMM</name>
<evidence type="ECO:0000313" key="2">
    <source>
        <dbReference type="EMBL" id="CDZ78969.1"/>
    </source>
</evidence>
<dbReference type="STRING" id="1034943.BN59_03284"/>
<sequence>MDQKQDKSAQIISQGIEELIEQLKQKGVNAGKEEAEQIIQAAQTKANELLNQAQQKAKTIAEEAQQKILQEKKAAEDALRLAARNIRLELRQNLIDRFTQEVQRIVHKELDNEEMLRQLILLVASDSAEQLQAFKCQKFEILLPQKILDFDEIRQNPDLMTKDPLKELIQSLTHKILKEGMNVVINPDARKPAGIKVHLVEENIVLDLSEDAVSALLINHMQPRFRALLEGLLQ</sequence>
<protein>
    <submittedName>
        <fullName evidence="2">V-type ATP synthase subunit E</fullName>
    </submittedName>
</protein>
<dbReference type="Gene3D" id="1.20.5.2950">
    <property type="match status" value="1"/>
</dbReference>
<dbReference type="RefSeq" id="WP_044012140.1">
    <property type="nucleotide sequence ID" value="NZ_CCVW01000004.1"/>
</dbReference>
<dbReference type="OrthoDB" id="275663at2"/>
<reference evidence="2 3" key="1">
    <citation type="submission" date="2014-06" db="EMBL/GenBank/DDBJ databases">
        <authorList>
            <person name="Urmite Genomes Urmite Genomes"/>
        </authorList>
    </citation>
    <scope>NUCLEOTIDE SEQUENCE [LARGE SCALE GENOMIC DNA]</scope>
</reference>
<dbReference type="EMBL" id="CCSB01000004">
    <property type="protein sequence ID" value="CDZ78969.1"/>
    <property type="molecule type" value="Genomic_DNA"/>
</dbReference>
<evidence type="ECO:0000313" key="3">
    <source>
        <dbReference type="Proteomes" id="UP000044071"/>
    </source>
</evidence>